<gene>
    <name evidence="9" type="ORF">PV04_02204</name>
</gene>
<evidence type="ECO:0000313" key="9">
    <source>
        <dbReference type="EMBL" id="KIW69885.1"/>
    </source>
</evidence>
<evidence type="ECO:0000256" key="1">
    <source>
        <dbReference type="ARBA" id="ARBA00004141"/>
    </source>
</evidence>
<dbReference type="STRING" id="5601.A0A0D2FTN8"/>
<feature type="transmembrane region" description="Helical" evidence="7">
    <location>
        <begin position="383"/>
        <end position="401"/>
    </location>
</feature>
<feature type="domain" description="Amino acid transporter transmembrane" evidence="8">
    <location>
        <begin position="49"/>
        <end position="445"/>
    </location>
</feature>
<feature type="region of interest" description="Disordered" evidence="6">
    <location>
        <begin position="1"/>
        <end position="32"/>
    </location>
</feature>
<dbReference type="PANTHER" id="PTHR22950">
    <property type="entry name" value="AMINO ACID TRANSPORTER"/>
    <property type="match status" value="1"/>
</dbReference>
<dbReference type="HOGENOM" id="CLU_027816_3_1_1"/>
<keyword evidence="4 7" id="KW-1133">Transmembrane helix</keyword>
<feature type="transmembrane region" description="Helical" evidence="7">
    <location>
        <begin position="422"/>
        <end position="443"/>
    </location>
</feature>
<evidence type="ECO:0000256" key="4">
    <source>
        <dbReference type="ARBA" id="ARBA00022989"/>
    </source>
</evidence>
<feature type="transmembrane region" description="Helical" evidence="7">
    <location>
        <begin position="82"/>
        <end position="105"/>
    </location>
</feature>
<evidence type="ECO:0000256" key="7">
    <source>
        <dbReference type="SAM" id="Phobius"/>
    </source>
</evidence>
<feature type="transmembrane region" description="Helical" evidence="7">
    <location>
        <begin position="231"/>
        <end position="252"/>
    </location>
</feature>
<dbReference type="GO" id="GO:0016020">
    <property type="term" value="C:membrane"/>
    <property type="evidence" value="ECO:0007669"/>
    <property type="project" value="UniProtKB-SubCell"/>
</dbReference>
<dbReference type="GO" id="GO:0015179">
    <property type="term" value="F:L-amino acid transmembrane transporter activity"/>
    <property type="evidence" value="ECO:0007669"/>
    <property type="project" value="TreeGrafter"/>
</dbReference>
<comment type="similarity">
    <text evidence="2">Belongs to the amino acid/polyamine transporter 2 family.</text>
</comment>
<name>A0A0D2FTN8_9EURO</name>
<feature type="transmembrane region" description="Helical" evidence="7">
    <location>
        <begin position="354"/>
        <end position="377"/>
    </location>
</feature>
<dbReference type="Proteomes" id="UP000054266">
    <property type="component" value="Unassembled WGS sequence"/>
</dbReference>
<feature type="transmembrane region" description="Helical" evidence="7">
    <location>
        <begin position="273"/>
        <end position="294"/>
    </location>
</feature>
<feature type="transmembrane region" description="Helical" evidence="7">
    <location>
        <begin position="314"/>
        <end position="333"/>
    </location>
</feature>
<protein>
    <recommendedName>
        <fullName evidence="8">Amino acid transporter transmembrane domain-containing protein</fullName>
    </recommendedName>
</protein>
<dbReference type="PANTHER" id="PTHR22950:SF697">
    <property type="entry name" value="AMINO ACID TRANSPORTER (EUROFUNG)"/>
    <property type="match status" value="1"/>
</dbReference>
<feature type="transmembrane region" description="Helical" evidence="7">
    <location>
        <begin position="130"/>
        <end position="152"/>
    </location>
</feature>
<evidence type="ECO:0000259" key="8">
    <source>
        <dbReference type="Pfam" id="PF01490"/>
    </source>
</evidence>
<sequence>MSEKNAITPQVGERGDPGMKTPPDSDSLSRQDSRELHEVFRVDGQVEYRTISWQRLIIILLKVTVATGILGIPGSMGSLGAVPGTLLIVGWLTVNTYTACLAIGFRNKHPECHTVVDLCGVMWGRVGRELVGIMFVVAYILCCGSGLLAISIAFNALSDHGACSVWFSFAATVMIVMYSCIRTWNGMTWPMTLGFISVMAGILAVVVGVTMRDRPAAAPQTGPYELGFYVVAHPTFSTGITAVATIFAATSVGPGYIPVVAEMRRPQDFKKGVIPVCFITGAIYISCSLVVYYYCGVWIATPSLGSAGPTIKKIAYGIALPSLVVSGGIFNHTSAKYVFVRVLRGSRHFQTNTWQHWSVWIGLNVVLGMLAFIFAAAIPVFNYILALTGSVCFAPMALIFPPMMWMYEDGKIWLTRGWKGKLWYGFHVLITAVGFFLVVGGTYGTAQSIKATYDASANVAFSCRDNSNTVAT</sequence>
<dbReference type="AlphaFoldDB" id="A0A0D2FTN8"/>
<feature type="transmembrane region" description="Helical" evidence="7">
    <location>
        <begin position="56"/>
        <end position="76"/>
    </location>
</feature>
<accession>A0A0D2FTN8</accession>
<dbReference type="EMBL" id="KN846957">
    <property type="protein sequence ID" value="KIW69885.1"/>
    <property type="molecule type" value="Genomic_DNA"/>
</dbReference>
<evidence type="ECO:0000256" key="5">
    <source>
        <dbReference type="ARBA" id="ARBA00023136"/>
    </source>
</evidence>
<feature type="transmembrane region" description="Helical" evidence="7">
    <location>
        <begin position="193"/>
        <end position="211"/>
    </location>
</feature>
<evidence type="ECO:0000256" key="3">
    <source>
        <dbReference type="ARBA" id="ARBA00022692"/>
    </source>
</evidence>
<evidence type="ECO:0000313" key="10">
    <source>
        <dbReference type="Proteomes" id="UP000054266"/>
    </source>
</evidence>
<reference evidence="9 10" key="1">
    <citation type="submission" date="2015-01" db="EMBL/GenBank/DDBJ databases">
        <title>The Genome Sequence of Capronia semiimmersa CBS27337.</title>
        <authorList>
            <consortium name="The Broad Institute Genomics Platform"/>
            <person name="Cuomo C."/>
            <person name="de Hoog S."/>
            <person name="Gorbushina A."/>
            <person name="Stielow B."/>
            <person name="Teixiera M."/>
            <person name="Abouelleil A."/>
            <person name="Chapman S.B."/>
            <person name="Priest M."/>
            <person name="Young S.K."/>
            <person name="Wortman J."/>
            <person name="Nusbaum C."/>
            <person name="Birren B."/>
        </authorList>
    </citation>
    <scope>NUCLEOTIDE SEQUENCE [LARGE SCALE GENOMIC DNA]</scope>
    <source>
        <strain evidence="9 10">CBS 27337</strain>
    </source>
</reference>
<organism evidence="9 10">
    <name type="scientific">Phialophora macrospora</name>
    <dbReference type="NCBI Taxonomy" id="1851006"/>
    <lineage>
        <taxon>Eukaryota</taxon>
        <taxon>Fungi</taxon>
        <taxon>Dikarya</taxon>
        <taxon>Ascomycota</taxon>
        <taxon>Pezizomycotina</taxon>
        <taxon>Eurotiomycetes</taxon>
        <taxon>Chaetothyriomycetidae</taxon>
        <taxon>Chaetothyriales</taxon>
        <taxon>Herpotrichiellaceae</taxon>
        <taxon>Phialophora</taxon>
    </lineage>
</organism>
<dbReference type="InterPro" id="IPR013057">
    <property type="entry name" value="AA_transpt_TM"/>
</dbReference>
<proteinExistence type="inferred from homology"/>
<feature type="transmembrane region" description="Helical" evidence="7">
    <location>
        <begin position="164"/>
        <end position="181"/>
    </location>
</feature>
<comment type="subcellular location">
    <subcellularLocation>
        <location evidence="1">Membrane</location>
        <topology evidence="1">Multi-pass membrane protein</topology>
    </subcellularLocation>
</comment>
<keyword evidence="10" id="KW-1185">Reference proteome</keyword>
<dbReference type="Pfam" id="PF01490">
    <property type="entry name" value="Aa_trans"/>
    <property type="match status" value="1"/>
</dbReference>
<evidence type="ECO:0000256" key="2">
    <source>
        <dbReference type="ARBA" id="ARBA00008066"/>
    </source>
</evidence>
<dbReference type="FunFam" id="1.20.1740.10:FF:000039">
    <property type="entry name" value="Neutral amino acid transporter (Eurofung)"/>
    <property type="match status" value="1"/>
</dbReference>
<keyword evidence="5 7" id="KW-0472">Membrane</keyword>
<keyword evidence="3 7" id="KW-0812">Transmembrane</keyword>
<evidence type="ECO:0000256" key="6">
    <source>
        <dbReference type="SAM" id="MobiDB-lite"/>
    </source>
</evidence>